<evidence type="ECO:0000256" key="4">
    <source>
        <dbReference type="SAM" id="MobiDB-lite"/>
    </source>
</evidence>
<dbReference type="Gene3D" id="3.30.450.40">
    <property type="match status" value="1"/>
</dbReference>
<dbReference type="Gene3D" id="1.10.10.10">
    <property type="entry name" value="Winged helix-like DNA-binding domain superfamily/Winged helix DNA-binding domain"/>
    <property type="match status" value="1"/>
</dbReference>
<dbReference type="PROSITE" id="PS51077">
    <property type="entry name" value="HTH_ICLR"/>
    <property type="match status" value="1"/>
</dbReference>
<proteinExistence type="predicted"/>
<dbReference type="InterPro" id="IPR014757">
    <property type="entry name" value="Tscrpt_reg_IclR_C"/>
</dbReference>
<dbReference type="InterPro" id="IPR036390">
    <property type="entry name" value="WH_DNA-bd_sf"/>
</dbReference>
<evidence type="ECO:0000259" key="6">
    <source>
        <dbReference type="PROSITE" id="PS51078"/>
    </source>
</evidence>
<sequence length="293" mass="31090">MSRRPSGSAARPSRAVPPPEEAPVTEPEPSTPAGERGPGGQFVQSLARGLEVISAFDAGHPRMTLSDVSRRTGLTRATARRFLLTLEELGYVRTDGRLFELTPKVLRLGYAYLSALSLPALAGPHLEALSALLEESTSASVLDGTDIVYVARVATRRIMTVAIAVGTRFPAHATSMGRVLLAGLGPDELAEYFRTARLEARTDRTLTDRALLEEDLRTVRAQGWALVDQELEAGLCSVAAPVHDGAGRVVAAVNVSMRVGVPGAAGTDPRRDVVPPLLECARRISADLAAAGR</sequence>
<dbReference type="EMBL" id="BJZR01000016">
    <property type="protein sequence ID" value="GEO91627.1"/>
    <property type="molecule type" value="Genomic_DNA"/>
</dbReference>
<name>A0ABQ0X1W7_9MICC</name>
<dbReference type="Pfam" id="PF09339">
    <property type="entry name" value="HTH_IclR"/>
    <property type="match status" value="1"/>
</dbReference>
<dbReference type="SUPFAM" id="SSF46785">
    <property type="entry name" value="Winged helix' DNA-binding domain"/>
    <property type="match status" value="1"/>
</dbReference>
<dbReference type="InterPro" id="IPR005471">
    <property type="entry name" value="Tscrpt_reg_IclR_N"/>
</dbReference>
<reference evidence="7 8" key="1">
    <citation type="submission" date="2019-07" db="EMBL/GenBank/DDBJ databases">
        <title>Whole genome shotgun sequence of Kocuria flava NBRC 107626.</title>
        <authorList>
            <person name="Hosoyama A."/>
            <person name="Uohara A."/>
            <person name="Ohji S."/>
            <person name="Ichikawa N."/>
        </authorList>
    </citation>
    <scope>NUCLEOTIDE SEQUENCE [LARGE SCALE GENOMIC DNA]</scope>
    <source>
        <strain evidence="7 8">NBRC 107626</strain>
    </source>
</reference>
<dbReference type="InterPro" id="IPR036388">
    <property type="entry name" value="WH-like_DNA-bd_sf"/>
</dbReference>
<evidence type="ECO:0000256" key="3">
    <source>
        <dbReference type="ARBA" id="ARBA00023163"/>
    </source>
</evidence>
<evidence type="ECO:0000313" key="8">
    <source>
        <dbReference type="Proteomes" id="UP000321155"/>
    </source>
</evidence>
<protein>
    <submittedName>
        <fullName evidence="7">IclR family transcriptional regulator</fullName>
    </submittedName>
</protein>
<dbReference type="Proteomes" id="UP000321155">
    <property type="component" value="Unassembled WGS sequence"/>
</dbReference>
<dbReference type="Pfam" id="PF01614">
    <property type="entry name" value="IclR_C"/>
    <property type="match status" value="1"/>
</dbReference>
<evidence type="ECO:0000256" key="1">
    <source>
        <dbReference type="ARBA" id="ARBA00023015"/>
    </source>
</evidence>
<dbReference type="InterPro" id="IPR029016">
    <property type="entry name" value="GAF-like_dom_sf"/>
</dbReference>
<keyword evidence="2" id="KW-0238">DNA-binding</keyword>
<dbReference type="NCBIfam" id="TIGR02431">
    <property type="entry name" value="pcaR_pcaU"/>
    <property type="match status" value="1"/>
</dbReference>
<feature type="compositionally biased region" description="Low complexity" evidence="4">
    <location>
        <begin position="22"/>
        <end position="33"/>
    </location>
</feature>
<dbReference type="SUPFAM" id="SSF55781">
    <property type="entry name" value="GAF domain-like"/>
    <property type="match status" value="1"/>
</dbReference>
<dbReference type="SMART" id="SM00346">
    <property type="entry name" value="HTH_ICLR"/>
    <property type="match status" value="1"/>
</dbReference>
<comment type="caution">
    <text evidence="7">The sequence shown here is derived from an EMBL/GenBank/DDBJ whole genome shotgun (WGS) entry which is preliminary data.</text>
</comment>
<gene>
    <name evidence="7" type="primary">pcaR</name>
    <name evidence="7" type="ORF">KFL01_09330</name>
</gene>
<feature type="region of interest" description="Disordered" evidence="4">
    <location>
        <begin position="1"/>
        <end position="41"/>
    </location>
</feature>
<accession>A0ABQ0X1W7</accession>
<dbReference type="InterPro" id="IPR050707">
    <property type="entry name" value="HTH_MetabolicPath_Reg"/>
</dbReference>
<feature type="domain" description="IclR-ED" evidence="6">
    <location>
        <begin position="104"/>
        <end position="290"/>
    </location>
</feature>
<dbReference type="PANTHER" id="PTHR30136:SF34">
    <property type="entry name" value="TRANSCRIPTIONAL REGULATOR"/>
    <property type="match status" value="1"/>
</dbReference>
<organism evidence="7 8">
    <name type="scientific">Kocuria flava</name>
    <dbReference type="NCBI Taxonomy" id="446860"/>
    <lineage>
        <taxon>Bacteria</taxon>
        <taxon>Bacillati</taxon>
        <taxon>Actinomycetota</taxon>
        <taxon>Actinomycetes</taxon>
        <taxon>Micrococcales</taxon>
        <taxon>Micrococcaceae</taxon>
        <taxon>Kocuria</taxon>
    </lineage>
</organism>
<feature type="compositionally biased region" description="Low complexity" evidence="4">
    <location>
        <begin position="1"/>
        <end position="14"/>
    </location>
</feature>
<evidence type="ECO:0000256" key="2">
    <source>
        <dbReference type="ARBA" id="ARBA00023125"/>
    </source>
</evidence>
<keyword evidence="8" id="KW-1185">Reference proteome</keyword>
<evidence type="ECO:0000313" key="7">
    <source>
        <dbReference type="EMBL" id="GEO91627.1"/>
    </source>
</evidence>
<keyword evidence="3" id="KW-0804">Transcription</keyword>
<evidence type="ECO:0000259" key="5">
    <source>
        <dbReference type="PROSITE" id="PS51077"/>
    </source>
</evidence>
<feature type="domain" description="HTH iclR-type" evidence="5">
    <location>
        <begin position="43"/>
        <end position="103"/>
    </location>
</feature>
<keyword evidence="1" id="KW-0805">Transcription regulation</keyword>
<dbReference type="PROSITE" id="PS51078">
    <property type="entry name" value="ICLR_ED"/>
    <property type="match status" value="1"/>
</dbReference>
<dbReference type="InterPro" id="IPR012794">
    <property type="entry name" value="PcaR_PcaU"/>
</dbReference>
<dbReference type="PANTHER" id="PTHR30136">
    <property type="entry name" value="HELIX-TURN-HELIX TRANSCRIPTIONAL REGULATOR, ICLR FAMILY"/>
    <property type="match status" value="1"/>
</dbReference>